<dbReference type="GeneID" id="41602193"/>
<dbReference type="EMBL" id="CP009502">
    <property type="protein sequence ID" value="AKB15203.1"/>
    <property type="molecule type" value="Genomic_DNA"/>
</dbReference>
<evidence type="ECO:0000313" key="3">
    <source>
        <dbReference type="Proteomes" id="UP000056925"/>
    </source>
</evidence>
<dbReference type="KEGG" id="mthe:MSTHC_0885"/>
<dbReference type="AlphaFoldDB" id="A0A0E3L0D3"/>
<feature type="compositionally biased region" description="Basic and acidic residues" evidence="1">
    <location>
        <begin position="73"/>
        <end position="85"/>
    </location>
</feature>
<accession>A0A0E3L0D3</accession>
<dbReference type="HOGENOM" id="CLU_2420005_0_0_2"/>
<evidence type="ECO:0000256" key="1">
    <source>
        <dbReference type="SAM" id="MobiDB-lite"/>
    </source>
</evidence>
<organism evidence="2 3">
    <name type="scientific">Methanosarcina thermophila CHTI-55</name>
    <dbReference type="NCBI Taxonomy" id="1434121"/>
    <lineage>
        <taxon>Archaea</taxon>
        <taxon>Methanobacteriati</taxon>
        <taxon>Methanobacteriota</taxon>
        <taxon>Stenosarchaea group</taxon>
        <taxon>Methanomicrobia</taxon>
        <taxon>Methanosarcinales</taxon>
        <taxon>Methanosarcinaceae</taxon>
        <taxon>Methanosarcina</taxon>
    </lineage>
</organism>
<gene>
    <name evidence="2" type="ORF">MSTHC_0885</name>
</gene>
<feature type="region of interest" description="Disordered" evidence="1">
    <location>
        <begin position="73"/>
        <end position="107"/>
    </location>
</feature>
<protein>
    <recommendedName>
        <fullName evidence="4">Rhodanese domain-containing protein</fullName>
    </recommendedName>
</protein>
<reference evidence="2 3" key="1">
    <citation type="submission" date="2014-07" db="EMBL/GenBank/DDBJ databases">
        <title>Methanogenic archaea and the global carbon cycle.</title>
        <authorList>
            <person name="Henriksen J.R."/>
            <person name="Luke J."/>
            <person name="Reinhart S."/>
            <person name="Benedict M.N."/>
            <person name="Youngblut N.D."/>
            <person name="Metcalf M.E."/>
            <person name="Whitaker R.J."/>
            <person name="Metcalf W.W."/>
        </authorList>
    </citation>
    <scope>NUCLEOTIDE SEQUENCE [LARGE SCALE GENOMIC DNA]</scope>
    <source>
        <strain evidence="2 3">CHTI-55</strain>
    </source>
</reference>
<evidence type="ECO:0000313" key="2">
    <source>
        <dbReference type="EMBL" id="AKB15203.1"/>
    </source>
</evidence>
<dbReference type="Proteomes" id="UP000056925">
    <property type="component" value="Chromosome"/>
</dbReference>
<name>A0A0E3L0D3_METTE</name>
<proteinExistence type="predicted"/>
<dbReference type="RefSeq" id="WP_148704387.1">
    <property type="nucleotide sequence ID" value="NZ_CP009502.1"/>
</dbReference>
<sequence length="107" mass="11939">MDTVSELNSHPLKIYFQRDEGSNGITPVITAQDHLQYNLKLLKTENVGDKEIVVTCPSGVQAMIAARILTREGAGRTKISNDRKLTGGKKKPEKSRRDFTGKRIQKT</sequence>
<dbReference type="PATRIC" id="fig|1434121.4.peg.1120"/>
<evidence type="ECO:0008006" key="4">
    <source>
        <dbReference type="Google" id="ProtNLM"/>
    </source>
</evidence>